<evidence type="ECO:0000313" key="2">
    <source>
        <dbReference type="EMBL" id="KAJ4183305.1"/>
    </source>
</evidence>
<reference evidence="2" key="1">
    <citation type="submission" date="2022-09" db="EMBL/GenBank/DDBJ databases">
        <title>Fusarium specimens isolated from Avocado Roots.</title>
        <authorList>
            <person name="Stajich J."/>
            <person name="Roper C."/>
            <person name="Heimlech-Rivalta G."/>
        </authorList>
    </citation>
    <scope>NUCLEOTIDE SEQUENCE</scope>
    <source>
        <strain evidence="2">A02</strain>
    </source>
</reference>
<dbReference type="AlphaFoldDB" id="A0A9W8UYF0"/>
<gene>
    <name evidence="2" type="ORF">NW755_009795</name>
</gene>
<accession>A0A9W8UYF0</accession>
<evidence type="ECO:0000256" key="1">
    <source>
        <dbReference type="SAM" id="SignalP"/>
    </source>
</evidence>
<keyword evidence="1" id="KW-0732">Signal</keyword>
<dbReference type="OrthoDB" id="5099324at2759"/>
<dbReference type="EMBL" id="JAOQAV010000030">
    <property type="protein sequence ID" value="KAJ4183305.1"/>
    <property type="molecule type" value="Genomic_DNA"/>
</dbReference>
<feature type="chain" id="PRO_5040942095" description="CBM-cenC domain-containing protein" evidence="1">
    <location>
        <begin position="22"/>
        <end position="277"/>
    </location>
</feature>
<name>A0A9W8UYF0_9HYPO</name>
<sequence length="277" mass="29235">MARRSLFAVATLAFGILGANAGPCRPATTVTSVVETSSTAVAETSSTTLVEASSTTVVESSSTTVVESSSTTVAESSSTTLFETSTSLAESSSTTIAETSTTSEAPDCDTTQVLVNPSFDDDDGAPWTGIGNLRSTSEPRTGSHNLQVPSFTFLRAVFNSGGVETYTFSQTLTNLNGPYRLSYYWRVASFSSWAADAGFSCSVVPTVGTRQFNGVRPWSGPNSWTEATEVWTPSSPSGHVDQATVSFTVKCFGDFNQMVLAIDDVTFTEIKCEPLST</sequence>
<evidence type="ECO:0000313" key="3">
    <source>
        <dbReference type="Proteomes" id="UP001152087"/>
    </source>
</evidence>
<keyword evidence="3" id="KW-1185">Reference proteome</keyword>
<organism evidence="2 3">
    <name type="scientific">Fusarium falciforme</name>
    <dbReference type="NCBI Taxonomy" id="195108"/>
    <lineage>
        <taxon>Eukaryota</taxon>
        <taxon>Fungi</taxon>
        <taxon>Dikarya</taxon>
        <taxon>Ascomycota</taxon>
        <taxon>Pezizomycotina</taxon>
        <taxon>Sordariomycetes</taxon>
        <taxon>Hypocreomycetidae</taxon>
        <taxon>Hypocreales</taxon>
        <taxon>Nectriaceae</taxon>
        <taxon>Fusarium</taxon>
        <taxon>Fusarium solani species complex</taxon>
    </lineage>
</organism>
<proteinExistence type="predicted"/>
<dbReference type="Proteomes" id="UP001152087">
    <property type="component" value="Unassembled WGS sequence"/>
</dbReference>
<comment type="caution">
    <text evidence="2">The sequence shown here is derived from an EMBL/GenBank/DDBJ whole genome shotgun (WGS) entry which is preliminary data.</text>
</comment>
<evidence type="ECO:0008006" key="4">
    <source>
        <dbReference type="Google" id="ProtNLM"/>
    </source>
</evidence>
<feature type="signal peptide" evidence="1">
    <location>
        <begin position="1"/>
        <end position="21"/>
    </location>
</feature>
<protein>
    <recommendedName>
        <fullName evidence="4">CBM-cenC domain-containing protein</fullName>
    </recommendedName>
</protein>
<dbReference type="Gene3D" id="2.60.120.260">
    <property type="entry name" value="Galactose-binding domain-like"/>
    <property type="match status" value="1"/>
</dbReference>